<evidence type="ECO:0000313" key="8">
    <source>
        <dbReference type="EMBL" id="RKT55382.1"/>
    </source>
</evidence>
<evidence type="ECO:0000256" key="5">
    <source>
        <dbReference type="PIRSR" id="PIRSR000138-2"/>
    </source>
</evidence>
<keyword evidence="5" id="KW-0288">FMN</keyword>
<dbReference type="FunFam" id="3.20.20.70:FF:000056">
    <property type="entry name" value="hydroxyacid oxidase 2"/>
    <property type="match status" value="1"/>
</dbReference>
<accession>A0A495W138</accession>
<evidence type="ECO:0000256" key="1">
    <source>
        <dbReference type="ARBA" id="ARBA00001917"/>
    </source>
</evidence>
<feature type="binding site" evidence="5">
    <location>
        <position position="166"/>
    </location>
    <ligand>
        <name>FMN</name>
        <dbReference type="ChEBI" id="CHEBI:58210"/>
    </ligand>
</feature>
<evidence type="ECO:0000256" key="6">
    <source>
        <dbReference type="SAM" id="MobiDB-lite"/>
    </source>
</evidence>
<dbReference type="RefSeq" id="WP_246019032.1">
    <property type="nucleotide sequence ID" value="NZ_RBXO01000001.1"/>
</dbReference>
<dbReference type="Pfam" id="PF01070">
    <property type="entry name" value="FMN_dh"/>
    <property type="match status" value="1"/>
</dbReference>
<feature type="binding site" evidence="5">
    <location>
        <begin position="317"/>
        <end position="321"/>
    </location>
    <ligand>
        <name>FMN</name>
        <dbReference type="ChEBI" id="CHEBI:58210"/>
    </ligand>
</feature>
<dbReference type="GO" id="GO:0010181">
    <property type="term" value="F:FMN binding"/>
    <property type="evidence" value="ECO:0007669"/>
    <property type="project" value="InterPro"/>
</dbReference>
<keyword evidence="9" id="KW-1185">Reference proteome</keyword>
<evidence type="ECO:0000313" key="9">
    <source>
        <dbReference type="Proteomes" id="UP000282084"/>
    </source>
</evidence>
<keyword evidence="5" id="KW-0285">Flavoprotein</keyword>
<proteinExistence type="inferred from homology"/>
<feature type="binding site" evidence="5">
    <location>
        <position position="284"/>
    </location>
    <ligand>
        <name>FMN</name>
        <dbReference type="ChEBI" id="CHEBI:58210"/>
    </ligand>
</feature>
<evidence type="ECO:0000256" key="4">
    <source>
        <dbReference type="PIRSR" id="PIRSR000138-1"/>
    </source>
</evidence>
<gene>
    <name evidence="8" type="ORF">C8E97_4050</name>
</gene>
<feature type="binding site" evidence="5">
    <location>
        <position position="194"/>
    </location>
    <ligand>
        <name>FMN</name>
        <dbReference type="ChEBI" id="CHEBI:58210"/>
    </ligand>
</feature>
<dbReference type="PIRSF" id="PIRSF000138">
    <property type="entry name" value="Al-hdrx_acd_dh"/>
    <property type="match status" value="1"/>
</dbReference>
<comment type="cofactor">
    <cofactor evidence="1">
        <name>FMN</name>
        <dbReference type="ChEBI" id="CHEBI:58210"/>
    </cofactor>
</comment>
<evidence type="ECO:0000256" key="2">
    <source>
        <dbReference type="ARBA" id="ARBA00023002"/>
    </source>
</evidence>
<dbReference type="AlphaFoldDB" id="A0A495W138"/>
<dbReference type="InterPro" id="IPR012133">
    <property type="entry name" value="Alpha-hydoxy_acid_DH_FMN"/>
</dbReference>
<dbReference type="EMBL" id="RBXO01000001">
    <property type="protein sequence ID" value="RKT55382.1"/>
    <property type="molecule type" value="Genomic_DNA"/>
</dbReference>
<dbReference type="InterPro" id="IPR013785">
    <property type="entry name" value="Aldolase_TIM"/>
</dbReference>
<dbReference type="Proteomes" id="UP000282084">
    <property type="component" value="Unassembled WGS sequence"/>
</dbReference>
<dbReference type="Gene3D" id="3.20.20.70">
    <property type="entry name" value="Aldolase class I"/>
    <property type="match status" value="1"/>
</dbReference>
<feature type="domain" description="FMN hydroxy acid dehydrogenase" evidence="7">
    <location>
        <begin position="32"/>
        <end position="391"/>
    </location>
</feature>
<feature type="binding site" evidence="5">
    <location>
        <begin position="111"/>
        <end position="113"/>
    </location>
    <ligand>
        <name>FMN</name>
        <dbReference type="ChEBI" id="CHEBI:58210"/>
    </ligand>
</feature>
<dbReference type="SUPFAM" id="SSF51395">
    <property type="entry name" value="FMN-linked oxidoreductases"/>
    <property type="match status" value="1"/>
</dbReference>
<feature type="binding site" evidence="5">
    <location>
        <position position="168"/>
    </location>
    <ligand>
        <name>glyoxylate</name>
        <dbReference type="ChEBI" id="CHEBI:36655"/>
    </ligand>
</feature>
<dbReference type="InterPro" id="IPR000262">
    <property type="entry name" value="FMN-dep_DH"/>
</dbReference>
<dbReference type="InterPro" id="IPR008259">
    <property type="entry name" value="FMN_hydac_DH_AS"/>
</dbReference>
<feature type="binding site" evidence="5">
    <location>
        <position position="289"/>
    </location>
    <ligand>
        <name>glyoxylate</name>
        <dbReference type="ChEBI" id="CHEBI:36655"/>
    </ligand>
</feature>
<dbReference type="CDD" id="cd02809">
    <property type="entry name" value="alpha_hydroxyacid_oxid_FMN"/>
    <property type="match status" value="1"/>
</dbReference>
<evidence type="ECO:0000259" key="7">
    <source>
        <dbReference type="PROSITE" id="PS51349"/>
    </source>
</evidence>
<comment type="similarity">
    <text evidence="3">Belongs to the FMN-dependent alpha-hydroxy acid dehydrogenase family.</text>
</comment>
<feature type="binding site" evidence="5">
    <location>
        <position position="58"/>
    </location>
    <ligand>
        <name>glyoxylate</name>
        <dbReference type="ChEBI" id="CHEBI:36655"/>
    </ligand>
</feature>
<reference evidence="8 9" key="1">
    <citation type="submission" date="2018-10" db="EMBL/GenBank/DDBJ databases">
        <title>Sequencing the genomes of 1000 actinobacteria strains.</title>
        <authorList>
            <person name="Klenk H.-P."/>
        </authorList>
    </citation>
    <scope>NUCLEOTIDE SEQUENCE [LARGE SCALE GENOMIC DNA]</scope>
    <source>
        <strain evidence="8 9">DSM 43800</strain>
    </source>
</reference>
<keyword evidence="2" id="KW-0560">Oxidoreductase</keyword>
<dbReference type="GO" id="GO:0016491">
    <property type="term" value="F:oxidoreductase activity"/>
    <property type="evidence" value="ECO:0007669"/>
    <property type="project" value="UniProtKB-KW"/>
</dbReference>
<feature type="active site" description="Proton acceptor" evidence="4">
    <location>
        <position position="286"/>
    </location>
</feature>
<feature type="binding site" evidence="5">
    <location>
        <begin position="340"/>
        <end position="341"/>
    </location>
    <ligand>
        <name>FMN</name>
        <dbReference type="ChEBI" id="CHEBI:58210"/>
    </ligand>
</feature>
<organism evidence="8 9">
    <name type="scientific">Saccharothrix australiensis</name>
    <dbReference type="NCBI Taxonomy" id="2072"/>
    <lineage>
        <taxon>Bacteria</taxon>
        <taxon>Bacillati</taxon>
        <taxon>Actinomycetota</taxon>
        <taxon>Actinomycetes</taxon>
        <taxon>Pseudonocardiales</taxon>
        <taxon>Pseudonocardiaceae</taxon>
        <taxon>Saccharothrix</taxon>
    </lineage>
</organism>
<dbReference type="PROSITE" id="PS51349">
    <property type="entry name" value="FMN_HYDROXY_ACID_DH_2"/>
    <property type="match status" value="1"/>
</dbReference>
<dbReference type="InterPro" id="IPR037396">
    <property type="entry name" value="FMN_HAD"/>
</dbReference>
<dbReference type="PANTHER" id="PTHR10578:SF143">
    <property type="entry name" value="FMN-DEPENDENT ALPHA-HYDROXY ACID DEHYDROGENASE PB1A11.03"/>
    <property type="match status" value="1"/>
</dbReference>
<feature type="binding site" evidence="5">
    <location>
        <position position="286"/>
    </location>
    <ligand>
        <name>glyoxylate</name>
        <dbReference type="ChEBI" id="CHEBI:36655"/>
    </ligand>
</feature>
<sequence>MSAGLAGHRVTTAGAGPADRRGTTGTGPADRHRTTAGAVLAELRERARAVLDPAHYDYFAGGVGDEVVLGGNEAAFRRLALLPRVLRGAPTRDLSVDLPGGRLAAPVLVAPTAFHRLAHPEGESATARAVAAARTVLVSGVASTVAIADVVAAARSVDPDAAVWFQLYPQPDDEVTACLVRRAERAGCTALVVTADSPVLGRHRRDAEHGFHDLPAGLAAENMRDLPGAAPGALRDIAMSPAVSWAHLDRLRASTSLPLWLKGVLHPRDAVLAVEHGVSGVVVSNHGGRQCDVVPAAVEALPAVVDAVAGRVPVVLDGGVRCGGDVAVALALGAAAVGVGRPVLWGLAAAGEAGVARVLDVLRDEVDHLLALCGGRDLADLTRDQVVARSAGVCARCG</sequence>
<dbReference type="GO" id="GO:0005737">
    <property type="term" value="C:cytoplasm"/>
    <property type="evidence" value="ECO:0007669"/>
    <property type="project" value="UniProtKB-ARBA"/>
</dbReference>
<evidence type="ECO:0000256" key="3">
    <source>
        <dbReference type="ARBA" id="ARBA00024042"/>
    </source>
</evidence>
<dbReference type="PANTHER" id="PTHR10578">
    <property type="entry name" value="S -2-HYDROXY-ACID OXIDASE-RELATED"/>
    <property type="match status" value="1"/>
</dbReference>
<dbReference type="PROSITE" id="PS00557">
    <property type="entry name" value="FMN_HYDROXY_ACID_DH_1"/>
    <property type="match status" value="1"/>
</dbReference>
<protein>
    <submittedName>
        <fullName evidence="8">4-hydroxymandelate oxidase</fullName>
    </submittedName>
</protein>
<comment type="caution">
    <text evidence="8">The sequence shown here is derived from an EMBL/GenBank/DDBJ whole genome shotgun (WGS) entry which is preliminary data.</text>
</comment>
<feature type="binding site" evidence="5">
    <location>
        <position position="262"/>
    </location>
    <ligand>
        <name>FMN</name>
        <dbReference type="ChEBI" id="CHEBI:58210"/>
    </ligand>
</feature>
<feature type="region of interest" description="Disordered" evidence="6">
    <location>
        <begin position="1"/>
        <end position="34"/>
    </location>
</feature>
<name>A0A495W138_9PSEU</name>